<feature type="region of interest" description="Disordered" evidence="1">
    <location>
        <begin position="87"/>
        <end position="219"/>
    </location>
</feature>
<comment type="caution">
    <text evidence="2">The sequence shown here is derived from an EMBL/GenBank/DDBJ whole genome shotgun (WGS) entry which is preliminary data.</text>
</comment>
<feature type="compositionally biased region" description="Acidic residues" evidence="1">
    <location>
        <begin position="208"/>
        <end position="219"/>
    </location>
</feature>
<feature type="region of interest" description="Disordered" evidence="1">
    <location>
        <begin position="18"/>
        <end position="49"/>
    </location>
</feature>
<dbReference type="Pfam" id="PF24414">
    <property type="entry name" value="DUF7547"/>
    <property type="match status" value="1"/>
</dbReference>
<name>A0AAE3FRG9_9EURY</name>
<dbReference type="EMBL" id="JAKRVY010000002">
    <property type="protein sequence ID" value="MCL9813274.1"/>
    <property type="molecule type" value="Genomic_DNA"/>
</dbReference>
<accession>A0AAE3FRG9</accession>
<reference evidence="2 3" key="1">
    <citation type="journal article" date="2022" name="Syst. Appl. Microbiol.">
        <title>Natronocalculus amylovorans gen. nov., sp. nov., and Natranaeroarchaeum aerophilus sp. nov., dominant culturable amylolytic natronoarchaea from hypersaline soda lakes in southwestern Siberia.</title>
        <authorList>
            <person name="Sorokin D.Y."/>
            <person name="Elcheninov A.G."/>
            <person name="Khizhniak T.V."/>
            <person name="Koenen M."/>
            <person name="Bale N.J."/>
            <person name="Damste J.S.S."/>
            <person name="Kublanov I.V."/>
        </authorList>
    </citation>
    <scope>NUCLEOTIDE SEQUENCE [LARGE SCALE GENOMIC DNA]</scope>
    <source>
        <strain evidence="2 3">AArc-St1-1</strain>
    </source>
</reference>
<dbReference type="AlphaFoldDB" id="A0AAE3FRG9"/>
<gene>
    <name evidence="2" type="ORF">AArcSt11_06360</name>
</gene>
<sequence length="219" mass="24770">MSDSAPDEELARTAEELADTLRDLRREVEPQPRPRRGPLGLPRPPSPRELLDFADDVAIPTAIAVLEANIRLLEALQRAISVVQAEREARERGEELRGEAERRGREARDAATRLGEESLDRLDDALAELQRAVDEGALPRDETAREILTEARELRDDLDEQVRDAEARVGEQQERARRNEQEDADEDDDPVQVDVDSELDSLRSRYGDDDEESTDEDPD</sequence>
<dbReference type="Proteomes" id="UP001202674">
    <property type="component" value="Unassembled WGS sequence"/>
</dbReference>
<protein>
    <submittedName>
        <fullName evidence="2">Uncharacterized protein</fullName>
    </submittedName>
</protein>
<proteinExistence type="predicted"/>
<evidence type="ECO:0000313" key="2">
    <source>
        <dbReference type="EMBL" id="MCL9813274.1"/>
    </source>
</evidence>
<evidence type="ECO:0000256" key="1">
    <source>
        <dbReference type="SAM" id="MobiDB-lite"/>
    </source>
</evidence>
<keyword evidence="3" id="KW-1185">Reference proteome</keyword>
<dbReference type="RefSeq" id="WP_250595549.1">
    <property type="nucleotide sequence ID" value="NZ_JAKRVY010000002.1"/>
</dbReference>
<organism evidence="2 3">
    <name type="scientific">Natranaeroarchaeum aerophilus</name>
    <dbReference type="NCBI Taxonomy" id="2917711"/>
    <lineage>
        <taxon>Archaea</taxon>
        <taxon>Methanobacteriati</taxon>
        <taxon>Methanobacteriota</taxon>
        <taxon>Stenosarchaea group</taxon>
        <taxon>Halobacteria</taxon>
        <taxon>Halobacteriales</taxon>
        <taxon>Natronoarchaeaceae</taxon>
        <taxon>Natranaeroarchaeum</taxon>
    </lineage>
</organism>
<evidence type="ECO:0000313" key="3">
    <source>
        <dbReference type="Proteomes" id="UP001202674"/>
    </source>
</evidence>
<feature type="compositionally biased region" description="Basic and acidic residues" evidence="1">
    <location>
        <begin position="131"/>
        <end position="181"/>
    </location>
</feature>
<feature type="compositionally biased region" description="Acidic residues" evidence="1">
    <location>
        <begin position="182"/>
        <end position="199"/>
    </location>
</feature>
<feature type="compositionally biased region" description="Basic and acidic residues" evidence="1">
    <location>
        <begin position="18"/>
        <end position="32"/>
    </location>
</feature>
<feature type="compositionally biased region" description="Basic and acidic residues" evidence="1">
    <location>
        <begin position="87"/>
        <end position="124"/>
    </location>
</feature>
<dbReference type="InterPro" id="IPR055969">
    <property type="entry name" value="DUF7547"/>
</dbReference>